<feature type="transmembrane region" description="Helical" evidence="7">
    <location>
        <begin position="1010"/>
        <end position="1039"/>
    </location>
</feature>
<feature type="transmembrane region" description="Helical" evidence="7">
    <location>
        <begin position="499"/>
        <end position="520"/>
    </location>
</feature>
<feature type="transmembrane region" description="Helical" evidence="7">
    <location>
        <begin position="303"/>
        <end position="325"/>
    </location>
</feature>
<keyword evidence="4 7" id="KW-0472">Membrane</keyword>
<feature type="transmembrane region" description="Helical" evidence="7">
    <location>
        <begin position="331"/>
        <end position="354"/>
    </location>
</feature>
<feature type="transmembrane region" description="Helical" evidence="7">
    <location>
        <begin position="884"/>
        <end position="904"/>
    </location>
</feature>
<gene>
    <name evidence="9" type="ORF">NEMVEDRAFT_v1g199992</name>
</gene>
<dbReference type="InParanoid" id="A7RP60"/>
<dbReference type="InterPro" id="IPR000731">
    <property type="entry name" value="SSD"/>
</dbReference>
<feature type="transmembrane region" description="Helical" evidence="7">
    <location>
        <begin position="911"/>
        <end position="935"/>
    </location>
</feature>
<keyword evidence="3 7" id="KW-1133">Transmembrane helix</keyword>
<dbReference type="PANTHER" id="PTHR45951:SF7">
    <property type="entry name" value="SSD DOMAIN-CONTAINING PROTEIN"/>
    <property type="match status" value="1"/>
</dbReference>
<organism evidence="9 10">
    <name type="scientific">Nematostella vectensis</name>
    <name type="common">Starlet sea anemone</name>
    <dbReference type="NCBI Taxonomy" id="45351"/>
    <lineage>
        <taxon>Eukaryota</taxon>
        <taxon>Metazoa</taxon>
        <taxon>Cnidaria</taxon>
        <taxon>Anthozoa</taxon>
        <taxon>Hexacorallia</taxon>
        <taxon>Actiniaria</taxon>
        <taxon>Edwardsiidae</taxon>
        <taxon>Nematostella</taxon>
    </lineage>
</organism>
<evidence type="ECO:0000256" key="7">
    <source>
        <dbReference type="SAM" id="Phobius"/>
    </source>
</evidence>
<evidence type="ECO:0000256" key="3">
    <source>
        <dbReference type="ARBA" id="ARBA00022989"/>
    </source>
</evidence>
<feature type="transmembrane region" description="Helical" evidence="7">
    <location>
        <begin position="276"/>
        <end position="296"/>
    </location>
</feature>
<feature type="domain" description="SSD" evidence="8">
    <location>
        <begin position="340"/>
        <end position="433"/>
    </location>
</feature>
<feature type="transmembrane region" description="Helical" evidence="7">
    <location>
        <begin position="15"/>
        <end position="36"/>
    </location>
</feature>
<dbReference type="InterPro" id="IPR052081">
    <property type="entry name" value="Dispatched_Hh_regulator"/>
</dbReference>
<protein>
    <recommendedName>
        <fullName evidence="8">SSD domain-containing protein</fullName>
    </recommendedName>
</protein>
<reference evidence="9 10" key="1">
    <citation type="journal article" date="2007" name="Science">
        <title>Sea anemone genome reveals ancestral eumetazoan gene repertoire and genomic organization.</title>
        <authorList>
            <person name="Putnam N.H."/>
            <person name="Srivastava M."/>
            <person name="Hellsten U."/>
            <person name="Dirks B."/>
            <person name="Chapman J."/>
            <person name="Salamov A."/>
            <person name="Terry A."/>
            <person name="Shapiro H."/>
            <person name="Lindquist E."/>
            <person name="Kapitonov V.V."/>
            <person name="Jurka J."/>
            <person name="Genikhovich G."/>
            <person name="Grigoriev I.V."/>
            <person name="Lucas S.M."/>
            <person name="Steele R.E."/>
            <person name="Finnerty J.R."/>
            <person name="Technau U."/>
            <person name="Martindale M.Q."/>
            <person name="Rokhsar D.S."/>
        </authorList>
    </citation>
    <scope>NUCLEOTIDE SEQUENCE [LARGE SCALE GENOMIC DNA]</scope>
    <source>
        <strain evidence="10">CH2 X CH6</strain>
    </source>
</reference>
<feature type="transmembrane region" description="Helical" evidence="7">
    <location>
        <begin position="941"/>
        <end position="959"/>
    </location>
</feature>
<evidence type="ECO:0000256" key="2">
    <source>
        <dbReference type="ARBA" id="ARBA00022692"/>
    </source>
</evidence>
<name>A7RP60_NEMVE</name>
<feature type="transmembrane region" description="Helical" evidence="7">
    <location>
        <begin position="408"/>
        <end position="434"/>
    </location>
</feature>
<dbReference type="InterPro" id="IPR003392">
    <property type="entry name" value="PTHD_SSD"/>
</dbReference>
<dbReference type="Proteomes" id="UP000001593">
    <property type="component" value="Unassembled WGS sequence"/>
</dbReference>
<dbReference type="GO" id="GO:0016020">
    <property type="term" value="C:membrane"/>
    <property type="evidence" value="ECO:0000318"/>
    <property type="project" value="GO_Central"/>
</dbReference>
<keyword evidence="10" id="KW-1185">Reference proteome</keyword>
<comment type="subcellular location">
    <subcellularLocation>
        <location evidence="1">Membrane</location>
        <topology evidence="1">Multi-pass membrane protein</topology>
    </subcellularLocation>
</comment>
<evidence type="ECO:0000256" key="5">
    <source>
        <dbReference type="ARBA" id="ARBA00023180"/>
    </source>
</evidence>
<sequence length="1098" mass="125018">MTAYIFRLLVQRPKLCFGFLLGAHLVLIITTAALYFSGYDILPADFTQVPLNLETDERKLRADAWKFARQDSLVTLNPIIVGDQSERSVRRDALEIVYETRDGNVFSRRNLKVIEKTEKEIFNNKIYRDHLCLLAGKTKCQAPLSIIRFFDGSLKSIHPDLYDPEFRRIPKVLARASRINFTRAMLTFHLAKDAVISLKQNKASSHYTRSLFYIGAPLKGFLNAEDRPDEQWEKNQEYAKSAFADQLEKKYKDGLGSMRMYYFLIALFFNSISQQVIYDLLLAGASFTFIFLFMLFQTQSIWITSWAVFSILSCFFGANFVYRMILDCRYIGIFHVLSVFIILGIGADDVFVFLDTWRGSDQRAFPNLAAKLSFVYRRAASAMFITSVTTMVAFTTSVFSPLLGVSTFGIFSALLVFVNYCSVITFFPTVVITYELYWKNWNWNCFSSLGWTEAQTRENEFVEEREVEMSWQEKFQQPHKLIVRFFGGLFYTKVIGHKIFRWVIIGFFAGVISVSVFFAVQLQPDEEQSKTSELLLVILWWVRPIFESTPVRSHSSLYSKLTRRFSCYQVAVWGKGTNWYSIKQLRKLAFRPSQEDKVVIVNLIWGLQPQDRRSCHFTDYKCKGKTVFDHSFDMNPPPCQMAMLEFCHELKTLPQSVVDKLRIRRSAVTGEIEVHCFVDKMNKYLKKEQKKPMYPNNTVLTLPTNGAKAQILMRHNGNIFNVSQLTDSYYRYYEALMAFWLTQDNTSYSNPDYITYGKLIGGQLDETETSNTPNFQGNRYGNRLLFASIEINTTIVPTRMGHVEGLEVYDHWEAFMQEKTHYTCVTHGPRGGSGGGVRLLESLYAGEGHVNGLKMKKMPPSCRNGFQATPTAHNAWHWLKVQEVLASTAVRGILMSLGLAIGLLTLMTTNWIVGLMAGATIACITVGVVGFIPLVGWKLGVLESLNLTLVVGLAVDYVVHLADGYVRSHNHFRGDKTRDALGSVGISVLSGACTTLGASVFMLAAKIVFFFQFGIFMFCTIGLSISYALLFFTTLLALVGPNGNTGSMLPLWRYFRDMFAGTQEETEPEVLCERCRSRVPYKSPEKLMYGTATYTSAV</sequence>
<comment type="similarity">
    <text evidence="6">Belongs to the dispatched family.</text>
</comment>
<dbReference type="Pfam" id="PF02460">
    <property type="entry name" value="Patched"/>
    <property type="match status" value="1"/>
</dbReference>
<evidence type="ECO:0000313" key="9">
    <source>
        <dbReference type="EMBL" id="EDO46801.1"/>
    </source>
</evidence>
<dbReference type="EMBL" id="DS469524">
    <property type="protein sequence ID" value="EDO46801.1"/>
    <property type="molecule type" value="Genomic_DNA"/>
</dbReference>
<evidence type="ECO:0000256" key="6">
    <source>
        <dbReference type="ARBA" id="ARBA00038046"/>
    </source>
</evidence>
<dbReference type="PhylomeDB" id="A7RP60"/>
<dbReference type="AlphaFoldDB" id="A7RP60"/>
<keyword evidence="5" id="KW-0325">Glycoprotein</keyword>
<keyword evidence="2 7" id="KW-0812">Transmembrane</keyword>
<proteinExistence type="inferred from homology"/>
<evidence type="ECO:0000256" key="4">
    <source>
        <dbReference type="ARBA" id="ARBA00023136"/>
    </source>
</evidence>
<dbReference type="SUPFAM" id="SSF82866">
    <property type="entry name" value="Multidrug efflux transporter AcrB transmembrane domain"/>
    <property type="match status" value="2"/>
</dbReference>
<dbReference type="PANTHER" id="PTHR45951">
    <property type="entry name" value="PROTEIN DISPATCHED-RELATED"/>
    <property type="match status" value="1"/>
</dbReference>
<evidence type="ECO:0000259" key="8">
    <source>
        <dbReference type="PROSITE" id="PS50156"/>
    </source>
</evidence>
<dbReference type="eggNOG" id="KOG3664">
    <property type="taxonomic scope" value="Eukaryota"/>
</dbReference>
<dbReference type="OMA" id="TIACITV"/>
<dbReference type="HOGENOM" id="CLU_282732_0_0_1"/>
<accession>A7RP60</accession>
<evidence type="ECO:0000313" key="10">
    <source>
        <dbReference type="Proteomes" id="UP000001593"/>
    </source>
</evidence>
<feature type="transmembrane region" description="Helical" evidence="7">
    <location>
        <begin position="980"/>
        <end position="1004"/>
    </location>
</feature>
<dbReference type="PROSITE" id="PS50156">
    <property type="entry name" value="SSD"/>
    <property type="match status" value="1"/>
</dbReference>
<dbReference type="STRING" id="45351.A7RP60"/>
<evidence type="ECO:0000256" key="1">
    <source>
        <dbReference type="ARBA" id="ARBA00004141"/>
    </source>
</evidence>
<feature type="transmembrane region" description="Helical" evidence="7">
    <location>
        <begin position="375"/>
        <end position="396"/>
    </location>
</feature>
<dbReference type="Gene3D" id="1.20.1640.10">
    <property type="entry name" value="Multidrug efflux transporter AcrB transmembrane domain"/>
    <property type="match status" value="2"/>
</dbReference>